<evidence type="ECO:0000256" key="1">
    <source>
        <dbReference type="SAM" id="MobiDB-lite"/>
    </source>
</evidence>
<reference evidence="4 5" key="1">
    <citation type="submission" date="2018-08" db="EMBL/GenBank/DDBJ databases">
        <title>Genome and evolution of the arbuscular mycorrhizal fungus Diversispora epigaea (formerly Glomus versiforme) and its bacterial endosymbionts.</title>
        <authorList>
            <person name="Sun X."/>
            <person name="Fei Z."/>
            <person name="Harrison M."/>
        </authorList>
    </citation>
    <scope>NUCLEOTIDE SEQUENCE [LARGE SCALE GENOMIC DNA]</scope>
    <source>
        <strain evidence="4 5">IT104</strain>
    </source>
</reference>
<dbReference type="InterPro" id="IPR000210">
    <property type="entry name" value="BTB/POZ_dom"/>
</dbReference>
<dbReference type="AlphaFoldDB" id="A0A397GAR2"/>
<dbReference type="Proteomes" id="UP000266861">
    <property type="component" value="Unassembled WGS sequence"/>
</dbReference>
<dbReference type="SMART" id="SM00584">
    <property type="entry name" value="TLDc"/>
    <property type="match status" value="1"/>
</dbReference>
<feature type="compositionally biased region" description="Polar residues" evidence="1">
    <location>
        <begin position="317"/>
        <end position="330"/>
    </location>
</feature>
<evidence type="ECO:0008006" key="6">
    <source>
        <dbReference type="Google" id="ProtNLM"/>
    </source>
</evidence>
<evidence type="ECO:0000313" key="4">
    <source>
        <dbReference type="EMBL" id="RHZ45190.1"/>
    </source>
</evidence>
<comment type="caution">
    <text evidence="4">The sequence shown here is derived from an EMBL/GenBank/DDBJ whole genome shotgun (WGS) entry which is preliminary data.</text>
</comment>
<gene>
    <name evidence="4" type="ORF">Glove_688g11</name>
</gene>
<keyword evidence="5" id="KW-1185">Reference proteome</keyword>
<accession>A0A397GAR2</accession>
<dbReference type="Pfam" id="PF00651">
    <property type="entry name" value="BTB"/>
    <property type="match status" value="1"/>
</dbReference>
<dbReference type="PANTHER" id="PTHR45774">
    <property type="entry name" value="BTB/POZ DOMAIN-CONTAINING"/>
    <property type="match status" value="1"/>
</dbReference>
<dbReference type="InterPro" id="IPR006571">
    <property type="entry name" value="TLDc_dom"/>
</dbReference>
<dbReference type="SUPFAM" id="SSF54695">
    <property type="entry name" value="POZ domain"/>
    <property type="match status" value="1"/>
</dbReference>
<dbReference type="Pfam" id="PF07534">
    <property type="entry name" value="TLD"/>
    <property type="match status" value="1"/>
</dbReference>
<dbReference type="Gene3D" id="3.30.710.10">
    <property type="entry name" value="Potassium Channel Kv1.1, Chain A"/>
    <property type="match status" value="1"/>
</dbReference>
<dbReference type="PANTHER" id="PTHR45774:SF3">
    <property type="entry name" value="BTB (POZ) DOMAIN-CONTAINING 2B-RELATED"/>
    <property type="match status" value="1"/>
</dbReference>
<proteinExistence type="predicted"/>
<dbReference type="PROSITE" id="PS50097">
    <property type="entry name" value="BTB"/>
    <property type="match status" value="1"/>
</dbReference>
<feature type="domain" description="BTB" evidence="2">
    <location>
        <begin position="23"/>
        <end position="93"/>
    </location>
</feature>
<sequence>MALNLLEILSKDYKTLLETGDFADIVIQVGEGPQARTWFKAHSLVLKARSPYFRNKLATDCSNVVAFNEPNISPKLFSVLLMYIYLGTIELEAYSAPEIMYLLCGARELCLRELVDYIQDYLIEKKDLIKRHFFFVARASYNHFEKLSMYCNNILKEDPATFINSQDFITIKKNELLSFYKNHPTNIKEIILWEKLVEWGVAQFPSMTLDITTWTDEDFESLRELMDPFISYIDFHKVSRSEFLKNIRPFKKLFDDSFYIEILEYHTFPELTSESLTPEVSSSPSSTNSNTPTISSSTPSPKQQQQQQQQFRPITPLVSQPQPQISTSNGMLTNEYAKLMTRWINDTTMTNKSPNYTFRLLIRGSNHGFSSKAFHDRCDMKGPTLTFIHIAKTDEIIGGYNPLNWVVDKSRGIYQKTRNSFVFSLNKTELERSIYSRVIDEAHAVYSHIDFGPCFGSRKYDLKLYGKFDEGNGNCCNKKSYAKPIRNSGDSFKVKEYEVYQVIRIAREYE</sequence>
<dbReference type="OrthoDB" id="6359816at2759"/>
<protein>
    <recommendedName>
        <fullName evidence="6">BTB domain-containing protein</fullName>
    </recommendedName>
</protein>
<organism evidence="4 5">
    <name type="scientific">Diversispora epigaea</name>
    <dbReference type="NCBI Taxonomy" id="1348612"/>
    <lineage>
        <taxon>Eukaryota</taxon>
        <taxon>Fungi</taxon>
        <taxon>Fungi incertae sedis</taxon>
        <taxon>Mucoromycota</taxon>
        <taxon>Glomeromycotina</taxon>
        <taxon>Glomeromycetes</taxon>
        <taxon>Diversisporales</taxon>
        <taxon>Diversisporaceae</taxon>
        <taxon>Diversispora</taxon>
    </lineage>
</organism>
<feature type="domain" description="TLDc" evidence="3">
    <location>
        <begin position="330"/>
        <end position="503"/>
    </location>
</feature>
<dbReference type="CDD" id="cd18186">
    <property type="entry name" value="BTB_POZ_ZBTB_KLHL-like"/>
    <property type="match status" value="1"/>
</dbReference>
<feature type="compositionally biased region" description="Low complexity" evidence="1">
    <location>
        <begin position="274"/>
        <end position="316"/>
    </location>
</feature>
<dbReference type="EMBL" id="PQFF01000554">
    <property type="protein sequence ID" value="RHZ45190.1"/>
    <property type="molecule type" value="Genomic_DNA"/>
</dbReference>
<dbReference type="PROSITE" id="PS51886">
    <property type="entry name" value="TLDC"/>
    <property type="match status" value="1"/>
</dbReference>
<dbReference type="InterPro" id="IPR011333">
    <property type="entry name" value="SKP1/BTB/POZ_sf"/>
</dbReference>
<evidence type="ECO:0000313" key="5">
    <source>
        <dbReference type="Proteomes" id="UP000266861"/>
    </source>
</evidence>
<name>A0A397GAR2_9GLOM</name>
<evidence type="ECO:0000259" key="2">
    <source>
        <dbReference type="PROSITE" id="PS50097"/>
    </source>
</evidence>
<dbReference type="SMART" id="SM00225">
    <property type="entry name" value="BTB"/>
    <property type="match status" value="1"/>
</dbReference>
<evidence type="ECO:0000259" key="3">
    <source>
        <dbReference type="PROSITE" id="PS51886"/>
    </source>
</evidence>
<feature type="region of interest" description="Disordered" evidence="1">
    <location>
        <begin position="274"/>
        <end position="330"/>
    </location>
</feature>